<reference evidence="2" key="1">
    <citation type="submission" date="2020-01" db="EMBL/GenBank/DDBJ databases">
        <authorList>
            <person name="Rat A."/>
        </authorList>
    </citation>
    <scope>NUCLEOTIDE SEQUENCE</scope>
    <source>
        <strain evidence="2">LMG 31161</strain>
    </source>
</reference>
<evidence type="ECO:0000313" key="2">
    <source>
        <dbReference type="EMBL" id="MBR0657940.1"/>
    </source>
</evidence>
<dbReference type="EMBL" id="JAAVUP010000005">
    <property type="protein sequence ID" value="NKE18742.1"/>
    <property type="molecule type" value="Genomic_DNA"/>
</dbReference>
<feature type="transmembrane region" description="Helical" evidence="1">
    <location>
        <begin position="63"/>
        <end position="80"/>
    </location>
</feature>
<evidence type="ECO:0000256" key="1">
    <source>
        <dbReference type="SAM" id="Phobius"/>
    </source>
</evidence>
<reference evidence="2" key="3">
    <citation type="journal article" date="2021" name="Syst. Appl. Microbiol.">
        <title>Roseomonas hellenica sp. nov., isolated from roots of wild-growing Alkanna tinctoria.</title>
        <authorList>
            <person name="Rat A."/>
            <person name="Naranjo H.D."/>
            <person name="Lebbe L."/>
            <person name="Cnockaert M."/>
            <person name="Krigas N."/>
            <person name="Grigoriadou K."/>
            <person name="Maloupa E."/>
            <person name="Willems A."/>
        </authorList>
    </citation>
    <scope>NUCLEOTIDE SEQUENCE</scope>
    <source>
        <strain evidence="2">LMG 31161</strain>
    </source>
</reference>
<feature type="transmembrane region" description="Helical" evidence="1">
    <location>
        <begin position="34"/>
        <end position="51"/>
    </location>
</feature>
<dbReference type="EMBL" id="JAAEDK010000003">
    <property type="protein sequence ID" value="MBR0657940.1"/>
    <property type="molecule type" value="Genomic_DNA"/>
</dbReference>
<gene>
    <name evidence="3" type="ORF">GWK15_17445</name>
    <name evidence="2" type="ORF">GXW75_01660</name>
</gene>
<evidence type="ECO:0000313" key="5">
    <source>
        <dbReference type="Proteomes" id="UP001138708"/>
    </source>
</evidence>
<dbReference type="RefSeq" id="WP_168042649.1">
    <property type="nucleotide sequence ID" value="NZ_JAAEDK010000003.1"/>
</dbReference>
<reference evidence="3 4" key="2">
    <citation type="submission" date="2020-02" db="EMBL/GenBank/DDBJ databases">
        <authorList>
            <person name="Sun Q."/>
            <person name="Inoue M."/>
        </authorList>
    </citation>
    <scope>NUCLEOTIDE SEQUENCE [LARGE SCALE GENOMIC DNA]</scope>
    <source>
        <strain evidence="3 4">KCTC 22478</strain>
    </source>
</reference>
<keyword evidence="4" id="KW-1185">Reference proteome</keyword>
<accession>A0A9X9WC80</accession>
<protein>
    <submittedName>
        <fullName evidence="2">Uncharacterized protein</fullName>
    </submittedName>
</protein>
<dbReference type="Proteomes" id="UP001138708">
    <property type="component" value="Unassembled WGS sequence"/>
</dbReference>
<keyword evidence="1" id="KW-1133">Transmembrane helix</keyword>
<dbReference type="Proteomes" id="UP000746741">
    <property type="component" value="Unassembled WGS sequence"/>
</dbReference>
<evidence type="ECO:0000313" key="4">
    <source>
        <dbReference type="Proteomes" id="UP000746741"/>
    </source>
</evidence>
<name>A0A9X9WC80_9PROT</name>
<evidence type="ECO:0000313" key="3">
    <source>
        <dbReference type="EMBL" id="NKE18742.1"/>
    </source>
</evidence>
<organism evidence="2 5">
    <name type="scientific">Neoroseomonas oryzicola</name>
    <dbReference type="NCBI Taxonomy" id="535904"/>
    <lineage>
        <taxon>Bacteria</taxon>
        <taxon>Pseudomonadati</taxon>
        <taxon>Pseudomonadota</taxon>
        <taxon>Alphaproteobacteria</taxon>
        <taxon>Acetobacterales</taxon>
        <taxon>Acetobacteraceae</taxon>
        <taxon>Neoroseomonas</taxon>
    </lineage>
</organism>
<proteinExistence type="predicted"/>
<keyword evidence="1" id="KW-0472">Membrane</keyword>
<dbReference type="AlphaFoldDB" id="A0A9X9WC80"/>
<sequence length="123" mass="13713">MQGHGLTRLIRWGLILFEPELRAWEGRLPLARVFWIYGVLTSIAIGLLYMLAAEAGRRSLQQALLVVLLAYTGWIVVAVWRCAEAAPPTLRMVARSLTVAWALNIILVTGFLQLDLIAAYLVP</sequence>
<keyword evidence="1" id="KW-0812">Transmembrane</keyword>
<feature type="transmembrane region" description="Helical" evidence="1">
    <location>
        <begin position="100"/>
        <end position="122"/>
    </location>
</feature>
<comment type="caution">
    <text evidence="2">The sequence shown here is derived from an EMBL/GenBank/DDBJ whole genome shotgun (WGS) entry which is preliminary data.</text>
</comment>